<dbReference type="EMBL" id="ATDL01000018">
    <property type="protein sequence ID" value="ERJ58158.1"/>
    <property type="molecule type" value="Genomic_DNA"/>
</dbReference>
<evidence type="ECO:0000259" key="1">
    <source>
        <dbReference type="Pfam" id="PF14292"/>
    </source>
</evidence>
<gene>
    <name evidence="2" type="ORF">M472_05210</name>
</gene>
<protein>
    <recommendedName>
        <fullName evidence="1">SusE outer membrane protein domain-containing protein</fullName>
    </recommendedName>
</protein>
<dbReference type="STRING" id="1346330.M472_05210"/>
<feature type="domain" description="SusE outer membrane protein" evidence="1">
    <location>
        <begin position="49"/>
        <end position="146"/>
    </location>
</feature>
<evidence type="ECO:0000313" key="2">
    <source>
        <dbReference type="EMBL" id="ERJ58158.1"/>
    </source>
</evidence>
<reference evidence="2 3" key="1">
    <citation type="journal article" date="2013" name="Genome Announc.">
        <title>The Draft Genome Sequence of Sphingomonas paucimobilis Strain HER1398 (Proteobacteria), Host to the Giant PAU Phage, Indicates That It Is a Member of the Genus Sphingobacterium (Bacteroidetes).</title>
        <authorList>
            <person name="White R.A.III."/>
            <person name="Suttle C.A."/>
        </authorList>
    </citation>
    <scope>NUCLEOTIDE SEQUENCE [LARGE SCALE GENOMIC DNA]</scope>
    <source>
        <strain evidence="2 3">HER1398</strain>
    </source>
</reference>
<dbReference type="PATRIC" id="fig|1346330.5.peg.3500"/>
<organism evidence="2 3">
    <name type="scientific">Sphingobacterium paucimobilis HER1398</name>
    <dbReference type="NCBI Taxonomy" id="1346330"/>
    <lineage>
        <taxon>Bacteria</taxon>
        <taxon>Pseudomonadati</taxon>
        <taxon>Bacteroidota</taxon>
        <taxon>Sphingobacteriia</taxon>
        <taxon>Sphingobacteriales</taxon>
        <taxon>Sphingobacteriaceae</taxon>
        <taxon>Sphingobacterium</taxon>
    </lineage>
</organism>
<evidence type="ECO:0000313" key="3">
    <source>
        <dbReference type="Proteomes" id="UP000016584"/>
    </source>
</evidence>
<accession>U2J681</accession>
<keyword evidence="3" id="KW-1185">Reference proteome</keyword>
<dbReference type="eggNOG" id="ENOG502Z9MU">
    <property type="taxonomic scope" value="Bacteria"/>
</dbReference>
<dbReference type="Pfam" id="PF14292">
    <property type="entry name" value="SusE"/>
    <property type="match status" value="1"/>
</dbReference>
<proteinExistence type="predicted"/>
<sequence>MLILSFNFMMKLMKKIYLFVIVLLFFGCKEEANLFEPFEDLVSQYRVDDAIVLEVSAKKIELDPTKRRVQALLVTWEPLKDIEALYPVKYLFKMDVTENGFTTAIPTIEVAKEQFFISFTHEELERILREKWKVQGTGEVSVSIRVIAQVSSDDKFIKPLYSTRDVIIKPFDVESKPLFIYGDVISAGTSSEMNEVVPGELYSWRGKLQKGEFLIAKVMDVEFPSFGKGEGGSVIEVNEDNGEGVDRFEIPKDGIYAVLFDRTNLRIAIQEVPYANIYFGGSATPTLWTNPVLMTWDPNRPHICRTTTNLVAGELKFSTEANFSSGTLQLRPMKPDGSIDRDLDVMVSMLKDWKWRVTAEQTGRYDVELDVESMKVKFVKIN</sequence>
<comment type="caution">
    <text evidence="2">The sequence shown here is derived from an EMBL/GenBank/DDBJ whole genome shotgun (WGS) entry which is preliminary data.</text>
</comment>
<dbReference type="Proteomes" id="UP000016584">
    <property type="component" value="Unassembled WGS sequence"/>
</dbReference>
<name>U2J681_9SPHI</name>
<dbReference type="AlphaFoldDB" id="U2J681"/>
<dbReference type="InterPro" id="IPR025970">
    <property type="entry name" value="SusE"/>
</dbReference>